<feature type="transmembrane region" description="Helical" evidence="6">
    <location>
        <begin position="354"/>
        <end position="374"/>
    </location>
</feature>
<dbReference type="InterPro" id="IPR007016">
    <property type="entry name" value="O-antigen_ligase-rel_domated"/>
</dbReference>
<comment type="caution">
    <text evidence="8">The sequence shown here is derived from an EMBL/GenBank/DDBJ whole genome shotgun (WGS) entry which is preliminary data.</text>
</comment>
<evidence type="ECO:0000313" key="9">
    <source>
        <dbReference type="Proteomes" id="UP001142292"/>
    </source>
</evidence>
<feature type="transmembrane region" description="Helical" evidence="6">
    <location>
        <begin position="386"/>
        <end position="404"/>
    </location>
</feature>
<feature type="domain" description="O-antigen ligase-related" evidence="7">
    <location>
        <begin position="233"/>
        <end position="360"/>
    </location>
</feature>
<reference evidence="8" key="2">
    <citation type="submission" date="2023-01" db="EMBL/GenBank/DDBJ databases">
        <authorList>
            <person name="Sun Q."/>
            <person name="Evtushenko L."/>
        </authorList>
    </citation>
    <scope>NUCLEOTIDE SEQUENCE</scope>
    <source>
        <strain evidence="8">VKM Ac-1246</strain>
    </source>
</reference>
<keyword evidence="2 6" id="KW-0812">Transmembrane</keyword>
<dbReference type="PANTHER" id="PTHR37422:SF13">
    <property type="entry name" value="LIPOPOLYSACCHARIDE BIOSYNTHESIS PROTEIN PA4999-RELATED"/>
    <property type="match status" value="1"/>
</dbReference>
<evidence type="ECO:0000256" key="5">
    <source>
        <dbReference type="SAM" id="MobiDB-lite"/>
    </source>
</evidence>
<evidence type="ECO:0000256" key="2">
    <source>
        <dbReference type="ARBA" id="ARBA00022692"/>
    </source>
</evidence>
<evidence type="ECO:0000256" key="6">
    <source>
        <dbReference type="SAM" id="Phobius"/>
    </source>
</evidence>
<feature type="transmembrane region" description="Helical" evidence="6">
    <location>
        <begin position="273"/>
        <end position="299"/>
    </location>
</feature>
<organism evidence="8 9">
    <name type="scientific">Nocardioides luteus</name>
    <dbReference type="NCBI Taxonomy" id="1844"/>
    <lineage>
        <taxon>Bacteria</taxon>
        <taxon>Bacillati</taxon>
        <taxon>Actinomycetota</taxon>
        <taxon>Actinomycetes</taxon>
        <taxon>Propionibacteriales</taxon>
        <taxon>Nocardioidaceae</taxon>
        <taxon>Nocardioides</taxon>
    </lineage>
</organism>
<accession>A0ABQ5SV12</accession>
<dbReference type="InterPro" id="IPR051533">
    <property type="entry name" value="WaaL-like"/>
</dbReference>
<proteinExistence type="predicted"/>
<feature type="transmembrane region" description="Helical" evidence="6">
    <location>
        <begin position="120"/>
        <end position="137"/>
    </location>
</feature>
<keyword evidence="9" id="KW-1185">Reference proteome</keyword>
<feature type="transmembrane region" description="Helical" evidence="6">
    <location>
        <begin position="81"/>
        <end position="100"/>
    </location>
</feature>
<keyword evidence="4 6" id="KW-0472">Membrane</keyword>
<feature type="region of interest" description="Disordered" evidence="5">
    <location>
        <begin position="432"/>
        <end position="468"/>
    </location>
</feature>
<feature type="transmembrane region" description="Helical" evidence="6">
    <location>
        <begin position="49"/>
        <end position="69"/>
    </location>
</feature>
<evidence type="ECO:0000259" key="7">
    <source>
        <dbReference type="Pfam" id="PF04932"/>
    </source>
</evidence>
<reference evidence="8" key="1">
    <citation type="journal article" date="2014" name="Int. J. Syst. Evol. Microbiol.">
        <title>Complete genome of a new Firmicutes species belonging to the dominant human colonic microbiota ('Ruminococcus bicirculans') reveals two chromosomes and a selective capacity to utilize plant glucans.</title>
        <authorList>
            <consortium name="NISC Comparative Sequencing Program"/>
            <person name="Wegmann U."/>
            <person name="Louis P."/>
            <person name="Goesmann A."/>
            <person name="Henrissat B."/>
            <person name="Duncan S.H."/>
            <person name="Flint H.J."/>
        </authorList>
    </citation>
    <scope>NUCLEOTIDE SEQUENCE</scope>
    <source>
        <strain evidence="8">VKM Ac-1246</strain>
    </source>
</reference>
<evidence type="ECO:0000256" key="3">
    <source>
        <dbReference type="ARBA" id="ARBA00022989"/>
    </source>
</evidence>
<name>A0ABQ5SV12_9ACTN</name>
<feature type="transmembrane region" description="Helical" evidence="6">
    <location>
        <begin position="21"/>
        <end position="43"/>
    </location>
</feature>
<evidence type="ECO:0000256" key="1">
    <source>
        <dbReference type="ARBA" id="ARBA00004141"/>
    </source>
</evidence>
<feature type="transmembrane region" description="Helical" evidence="6">
    <location>
        <begin position="228"/>
        <end position="261"/>
    </location>
</feature>
<dbReference type="EMBL" id="BSEL01000004">
    <property type="protein sequence ID" value="GLJ67656.1"/>
    <property type="molecule type" value="Genomic_DNA"/>
</dbReference>
<dbReference type="PANTHER" id="PTHR37422">
    <property type="entry name" value="TEICHURONIC ACID BIOSYNTHESIS PROTEIN TUAE"/>
    <property type="match status" value="1"/>
</dbReference>
<dbReference type="Pfam" id="PF04932">
    <property type="entry name" value="Wzy_C"/>
    <property type="match status" value="1"/>
</dbReference>
<protein>
    <recommendedName>
        <fullName evidence="7">O-antigen ligase-related domain-containing protein</fullName>
    </recommendedName>
</protein>
<comment type="subcellular location">
    <subcellularLocation>
        <location evidence="1">Membrane</location>
        <topology evidence="1">Multi-pass membrane protein</topology>
    </subcellularLocation>
</comment>
<evidence type="ECO:0000313" key="8">
    <source>
        <dbReference type="EMBL" id="GLJ67656.1"/>
    </source>
</evidence>
<evidence type="ECO:0000256" key="4">
    <source>
        <dbReference type="ARBA" id="ARBA00023136"/>
    </source>
</evidence>
<sequence>MVSSLLVRSVDESASGVRRSIDAATILTVYVVVLLSIRSVLVVPALGTAGAPATIVAIGAFLWWVWYHVQRAYRIDLGFQPLRIAVLGLLLAVMASYVLAMSGPMPGNELTPADSGLLRMIGLAGVAMIAAEGISSLDRLHAVARRLVTGIGLVAMLGLAQFVTRQPLVDRISIPGLSARGIEIGLYERSGMPRLSGTSTHPIEYGVILSMVLPLVIVYALHAPTRRWFYRVLLLCVAIAIFMVLSRSAILCTGIAILVLALRWSWRMRLVGLSCVAAVSVLVYLTVPGMLGVLTGLFVGAGDDASVASRTGSYGVAFQFIARDPWLGRGPGTFLPQYWILDNQYLGHTIETGLIGMAALLAVIVVAAFTARSARNAATTDFDRELAQGLLAGVLAGATAMAFYDLFAFPQSSGCFILMVGLAGALHRLVRRPPAGPQPGGTTPPSDQTLPRQTLPGAEVSKDAIGNQ</sequence>
<feature type="transmembrane region" description="Helical" evidence="6">
    <location>
        <begin position="202"/>
        <end position="222"/>
    </location>
</feature>
<keyword evidence="3 6" id="KW-1133">Transmembrane helix</keyword>
<gene>
    <name evidence="8" type="ORF">GCM10017579_16920</name>
</gene>
<dbReference type="Proteomes" id="UP001142292">
    <property type="component" value="Unassembled WGS sequence"/>
</dbReference>